<organism evidence="2 3">
    <name type="scientific">Penicillium chrysogenum</name>
    <name type="common">Penicillium notatum</name>
    <dbReference type="NCBI Taxonomy" id="5076"/>
    <lineage>
        <taxon>Eukaryota</taxon>
        <taxon>Fungi</taxon>
        <taxon>Dikarya</taxon>
        <taxon>Ascomycota</taxon>
        <taxon>Pezizomycotina</taxon>
        <taxon>Eurotiomycetes</taxon>
        <taxon>Eurotiomycetidae</taxon>
        <taxon>Eurotiales</taxon>
        <taxon>Aspergillaceae</taxon>
        <taxon>Penicillium</taxon>
        <taxon>Penicillium chrysogenum species complex</taxon>
    </lineage>
</organism>
<dbReference type="Proteomes" id="UP001220256">
    <property type="component" value="Unassembled WGS sequence"/>
</dbReference>
<name>A0ABQ8WG35_PENCH</name>
<accession>A0ABQ8WG35</accession>
<feature type="compositionally biased region" description="Basic and acidic residues" evidence="1">
    <location>
        <begin position="15"/>
        <end position="31"/>
    </location>
</feature>
<proteinExistence type="predicted"/>
<evidence type="ECO:0000313" key="2">
    <source>
        <dbReference type="EMBL" id="KAJ5268911.1"/>
    </source>
</evidence>
<evidence type="ECO:0000256" key="1">
    <source>
        <dbReference type="SAM" id="MobiDB-lite"/>
    </source>
</evidence>
<evidence type="ECO:0000313" key="3">
    <source>
        <dbReference type="Proteomes" id="UP001220256"/>
    </source>
</evidence>
<dbReference type="EMBL" id="JAPVEB010000003">
    <property type="protein sequence ID" value="KAJ5268911.1"/>
    <property type="molecule type" value="Genomic_DNA"/>
</dbReference>
<keyword evidence="3" id="KW-1185">Reference proteome</keyword>
<protein>
    <submittedName>
        <fullName evidence="2">Uncharacterized protein</fullName>
    </submittedName>
</protein>
<reference evidence="2 3" key="1">
    <citation type="journal article" date="2023" name="IMA Fungus">
        <title>Comparative genomic study of the Penicillium genus elucidates a diverse pangenome and 15 lateral gene transfer events.</title>
        <authorList>
            <person name="Petersen C."/>
            <person name="Sorensen T."/>
            <person name="Nielsen M.R."/>
            <person name="Sondergaard T.E."/>
            <person name="Sorensen J.L."/>
            <person name="Fitzpatrick D.A."/>
            <person name="Frisvad J.C."/>
            <person name="Nielsen K.L."/>
        </authorList>
    </citation>
    <scope>NUCLEOTIDE SEQUENCE [LARGE SCALE GENOMIC DNA]</scope>
    <source>
        <strain evidence="2 3">IBT 3361</strain>
    </source>
</reference>
<sequence length="78" mass="8818">MEKRPKSQDQASSPWRRDPSPRTKPQSHGEETQVPGVKPQVHGETQVPGARLNSMKKDLTPRNQAQLMRGDDSEEKTQ</sequence>
<comment type="caution">
    <text evidence="2">The sequence shown here is derived from an EMBL/GenBank/DDBJ whole genome shotgun (WGS) entry which is preliminary data.</text>
</comment>
<feature type="compositionally biased region" description="Basic and acidic residues" evidence="1">
    <location>
        <begin position="69"/>
        <end position="78"/>
    </location>
</feature>
<gene>
    <name evidence="2" type="ORF">N7505_004669</name>
</gene>
<feature type="region of interest" description="Disordered" evidence="1">
    <location>
        <begin position="1"/>
        <end position="78"/>
    </location>
</feature>